<organism evidence="2 3">
    <name type="scientific">Desulfatibacillum alkenivorans DSM 16219</name>
    <dbReference type="NCBI Taxonomy" id="1121393"/>
    <lineage>
        <taxon>Bacteria</taxon>
        <taxon>Pseudomonadati</taxon>
        <taxon>Thermodesulfobacteriota</taxon>
        <taxon>Desulfobacteria</taxon>
        <taxon>Desulfobacterales</taxon>
        <taxon>Desulfatibacillaceae</taxon>
        <taxon>Desulfatibacillum</taxon>
    </lineage>
</organism>
<reference evidence="3" key="1">
    <citation type="submission" date="2016-11" db="EMBL/GenBank/DDBJ databases">
        <authorList>
            <person name="Varghese N."/>
            <person name="Submissions S."/>
        </authorList>
    </citation>
    <scope>NUCLEOTIDE SEQUENCE [LARGE SCALE GENOMIC DNA]</scope>
    <source>
        <strain evidence="3">DSM 16219</strain>
    </source>
</reference>
<dbReference type="PANTHER" id="PTHR48079">
    <property type="entry name" value="PROTEIN YEEZ"/>
    <property type="match status" value="1"/>
</dbReference>
<dbReference type="Gene3D" id="3.40.50.720">
    <property type="entry name" value="NAD(P)-binding Rossmann-like Domain"/>
    <property type="match status" value="1"/>
</dbReference>
<dbReference type="InterPro" id="IPR036291">
    <property type="entry name" value="NAD(P)-bd_dom_sf"/>
</dbReference>
<dbReference type="Pfam" id="PF01370">
    <property type="entry name" value="Epimerase"/>
    <property type="match status" value="1"/>
</dbReference>
<accession>A0A1M6K3T6</accession>
<dbReference type="EMBL" id="FQZU01000008">
    <property type="protein sequence ID" value="SHJ53643.1"/>
    <property type="molecule type" value="Genomic_DNA"/>
</dbReference>
<dbReference type="GO" id="GO:0005737">
    <property type="term" value="C:cytoplasm"/>
    <property type="evidence" value="ECO:0007669"/>
    <property type="project" value="TreeGrafter"/>
</dbReference>
<name>A0A1M6K3T6_9BACT</name>
<dbReference type="InterPro" id="IPR051783">
    <property type="entry name" value="NAD(P)-dependent_oxidoreduct"/>
</dbReference>
<dbReference type="AlphaFoldDB" id="A0A1M6K3T6"/>
<dbReference type="Proteomes" id="UP000183994">
    <property type="component" value="Unassembled WGS sequence"/>
</dbReference>
<sequence length="326" mass="36164">MKKAFITGATGFLGLNLIEELSRQDWELHALHLPGENLGQLLRFQVQAIAGDILDPGSIKKAMPKNVDAVFHLAGDTSTWSKNNERQWKINVDGTINVLNAAIAQNAGRFIYTSSISAFGFHNGPMSEATISTAKESGVNYHLSKYTAEQEIRKKADEIRSVILNPCNVIGPYDRVNWAQTIKAVHQDRVPGYPPGTGTFAHVRDIAAAHIAAAGHENPEIQYVLGGTPAAFEQVFAVIEKILGKPHSGKVISKSKLKAFMYLLQIKSWFDGKEPLITLEKYKRLVGTQLCHDQLAVHDLGLQKAPLEEMFTDSYHWLRQENLLND</sequence>
<evidence type="ECO:0000259" key="1">
    <source>
        <dbReference type="Pfam" id="PF01370"/>
    </source>
</evidence>
<protein>
    <submittedName>
        <fullName evidence="2">Dihydroflavonol-4-reductase</fullName>
    </submittedName>
</protein>
<dbReference type="SUPFAM" id="SSF51735">
    <property type="entry name" value="NAD(P)-binding Rossmann-fold domains"/>
    <property type="match status" value="1"/>
</dbReference>
<evidence type="ECO:0000313" key="3">
    <source>
        <dbReference type="Proteomes" id="UP000183994"/>
    </source>
</evidence>
<proteinExistence type="predicted"/>
<feature type="domain" description="NAD-dependent epimerase/dehydratase" evidence="1">
    <location>
        <begin position="5"/>
        <end position="226"/>
    </location>
</feature>
<dbReference type="PANTHER" id="PTHR48079:SF6">
    <property type="entry name" value="NAD(P)-BINDING DOMAIN-CONTAINING PROTEIN-RELATED"/>
    <property type="match status" value="1"/>
</dbReference>
<keyword evidence="3" id="KW-1185">Reference proteome</keyword>
<dbReference type="RefSeq" id="WP_073475136.1">
    <property type="nucleotide sequence ID" value="NZ_FQZU01000008.1"/>
</dbReference>
<dbReference type="InterPro" id="IPR001509">
    <property type="entry name" value="Epimerase_deHydtase"/>
</dbReference>
<dbReference type="GO" id="GO:0004029">
    <property type="term" value="F:aldehyde dehydrogenase (NAD+) activity"/>
    <property type="evidence" value="ECO:0007669"/>
    <property type="project" value="TreeGrafter"/>
</dbReference>
<gene>
    <name evidence="2" type="ORF">SAMN02745216_01856</name>
</gene>
<dbReference type="STRING" id="1121393.SAMN02745216_01856"/>
<evidence type="ECO:0000313" key="2">
    <source>
        <dbReference type="EMBL" id="SHJ53643.1"/>
    </source>
</evidence>